<name>A0A848FEB1_9BURK</name>
<evidence type="ECO:0000313" key="2">
    <source>
        <dbReference type="EMBL" id="NML16699.1"/>
    </source>
</evidence>
<dbReference type="AlphaFoldDB" id="A0A848FEB1"/>
<dbReference type="EMBL" id="JABBFW010000012">
    <property type="protein sequence ID" value="NML16699.1"/>
    <property type="molecule type" value="Genomic_DNA"/>
</dbReference>
<comment type="caution">
    <text evidence="2">The sequence shown here is derived from an EMBL/GenBank/DDBJ whole genome shotgun (WGS) entry which is preliminary data.</text>
</comment>
<protein>
    <submittedName>
        <fullName evidence="2">DUF1302 domain-containing protein</fullName>
    </submittedName>
</protein>
<sequence>MNKHHKLGAVALALQALAGPALAGETIDFGDGLNLDWRLGATYTLGQRMKSPDALLVGPLNSGGNDGNSNFAKHALTANRLALLLDTKLSKGDNGLVFSASTFYDDVYHRSNDADPSPSNPSRINKPAPFNEFTPAARRYHGGYSRVLDAYGYTSFNVGESRATVRLGRHVVSWGEALFFPSISLAQGPADGTKTGIPGTETKDQLLPEDQISATLEMSPRWSLLGHAQFNFHETIAPAPGSFLNSSDGVGPGGRCLGPFTAIPAVPAAGFAGFNGCSFGVRGDDIRPGRTGQWGIGTRYRITDETELGLYYLNYHDRTPLPEINAFTAGTAIPPALQAAFGGITQIGNGSYRIRYFDDVKLIGATFSTTFGAVAMAGELSHKRGAPVLVNTLVNPATGATMANPTRANITQLNLNATANLGRSALADSALLLAEIAAVRVGSIEARQAPGAEAFPATFGFAARNDPFFQTRNSLAASATLALGYPGIFEGWDLSVPIAYSHQLRGRSLTGGVGGQGDARYSIGATFTRHANLSVGLSYLGYLGDASLDPRTERKLVDRDQLSLVVKYAF</sequence>
<dbReference type="Pfam" id="PF06980">
    <property type="entry name" value="DUF1302"/>
    <property type="match status" value="1"/>
</dbReference>
<keyword evidence="1" id="KW-0732">Signal</keyword>
<evidence type="ECO:0000256" key="1">
    <source>
        <dbReference type="SAM" id="SignalP"/>
    </source>
</evidence>
<reference evidence="2 3" key="1">
    <citation type="submission" date="2020-04" db="EMBL/GenBank/DDBJ databases">
        <title>Azohydromonas sp. isolated from soil.</title>
        <authorList>
            <person name="Dahal R.H."/>
        </authorList>
    </citation>
    <scope>NUCLEOTIDE SEQUENCE [LARGE SCALE GENOMIC DNA]</scope>
    <source>
        <strain evidence="2 3">G-1-1-14</strain>
    </source>
</reference>
<accession>A0A848FEB1</accession>
<feature type="signal peptide" evidence="1">
    <location>
        <begin position="1"/>
        <end position="23"/>
    </location>
</feature>
<feature type="chain" id="PRO_5032361869" evidence="1">
    <location>
        <begin position="24"/>
        <end position="570"/>
    </location>
</feature>
<dbReference type="RefSeq" id="WP_169161604.1">
    <property type="nucleotide sequence ID" value="NZ_JABBFW010000012.1"/>
</dbReference>
<organism evidence="2 3">
    <name type="scientific">Azohydromonas caseinilytica</name>
    <dbReference type="NCBI Taxonomy" id="2728836"/>
    <lineage>
        <taxon>Bacteria</taxon>
        <taxon>Pseudomonadati</taxon>
        <taxon>Pseudomonadota</taxon>
        <taxon>Betaproteobacteria</taxon>
        <taxon>Burkholderiales</taxon>
        <taxon>Sphaerotilaceae</taxon>
        <taxon>Azohydromonas</taxon>
    </lineage>
</organism>
<gene>
    <name evidence="2" type="ORF">HHL10_17085</name>
</gene>
<dbReference type="Proteomes" id="UP000574067">
    <property type="component" value="Unassembled WGS sequence"/>
</dbReference>
<evidence type="ECO:0000313" key="3">
    <source>
        <dbReference type="Proteomes" id="UP000574067"/>
    </source>
</evidence>
<proteinExistence type="predicted"/>
<keyword evidence="3" id="KW-1185">Reference proteome</keyword>
<dbReference type="InterPro" id="IPR010727">
    <property type="entry name" value="DUF1302"/>
</dbReference>